<dbReference type="Pfam" id="PF02206">
    <property type="entry name" value="WSN"/>
    <property type="match status" value="1"/>
</dbReference>
<feature type="signal peptide" evidence="2">
    <location>
        <begin position="1"/>
        <end position="18"/>
    </location>
</feature>
<dbReference type="InterPro" id="IPR003125">
    <property type="entry name" value="WSN"/>
</dbReference>
<evidence type="ECO:0000256" key="2">
    <source>
        <dbReference type="SAM" id="SignalP"/>
    </source>
</evidence>
<dbReference type="OrthoDB" id="5842271at2759"/>
<feature type="chain" id="PRO_5003403637" description="Domain of unknown function WSN domain-containing protein" evidence="2">
    <location>
        <begin position="19"/>
        <end position="828"/>
    </location>
</feature>
<evidence type="ECO:0000256" key="1">
    <source>
        <dbReference type="SAM" id="Coils"/>
    </source>
</evidence>
<keyword evidence="2" id="KW-0732">Signal</keyword>
<keyword evidence="1" id="KW-0175">Coiled coil</keyword>
<feature type="coiled-coil region" evidence="1">
    <location>
        <begin position="657"/>
        <end position="684"/>
    </location>
</feature>
<dbReference type="eggNOG" id="ENOG502QQ2D">
    <property type="taxonomic scope" value="Eukaryota"/>
</dbReference>
<reference evidence="5" key="1">
    <citation type="submission" date="2011-07" db="EMBL/GenBank/DDBJ databases">
        <authorList>
            <consortium name="Caenorhabditis brenneri Sequencing and Analysis Consortium"/>
            <person name="Wilson R.K."/>
        </authorList>
    </citation>
    <scope>NUCLEOTIDE SEQUENCE [LARGE SCALE GENOMIC DNA]</scope>
    <source>
        <strain evidence="5">PB2801</strain>
    </source>
</reference>
<dbReference type="PANTHER" id="PTHR32525">
    <property type="entry name" value="PROTEIN-TYROSINE-PHOSPHATASE"/>
    <property type="match status" value="1"/>
</dbReference>
<accession>G0MJU7</accession>
<feature type="domain" description="Domain of unknown function WSN" evidence="3">
    <location>
        <begin position="38"/>
        <end position="106"/>
    </location>
</feature>
<keyword evidence="5" id="KW-1185">Reference proteome</keyword>
<dbReference type="PANTHER" id="PTHR32525:SF0">
    <property type="entry name" value="DOMAIN OF UNKNOWN FUNCTION WSN DOMAIN-CONTAINING PROTEIN-RELATED"/>
    <property type="match status" value="1"/>
</dbReference>
<organism evidence="5">
    <name type="scientific">Caenorhabditis brenneri</name>
    <name type="common">Nematode worm</name>
    <dbReference type="NCBI Taxonomy" id="135651"/>
    <lineage>
        <taxon>Eukaryota</taxon>
        <taxon>Metazoa</taxon>
        <taxon>Ecdysozoa</taxon>
        <taxon>Nematoda</taxon>
        <taxon>Chromadorea</taxon>
        <taxon>Rhabditida</taxon>
        <taxon>Rhabditina</taxon>
        <taxon>Rhabditomorpha</taxon>
        <taxon>Rhabditoidea</taxon>
        <taxon>Rhabditidae</taxon>
        <taxon>Peloderinae</taxon>
        <taxon>Caenorhabditis</taxon>
    </lineage>
</organism>
<evidence type="ECO:0000313" key="4">
    <source>
        <dbReference type="EMBL" id="EGT32382.1"/>
    </source>
</evidence>
<protein>
    <recommendedName>
        <fullName evidence="3">Domain of unknown function WSN domain-containing protein</fullName>
    </recommendedName>
</protein>
<name>G0MJU7_CAEBE</name>
<dbReference type="AlphaFoldDB" id="G0MJU7"/>
<gene>
    <name evidence="4" type="ORF">CAEBREN_04907</name>
</gene>
<dbReference type="EMBL" id="GL379797">
    <property type="protein sequence ID" value="EGT32382.1"/>
    <property type="molecule type" value="Genomic_DNA"/>
</dbReference>
<dbReference type="OMA" id="RTHQNTH"/>
<dbReference type="STRING" id="135651.G0MJU7"/>
<evidence type="ECO:0000313" key="5">
    <source>
        <dbReference type="Proteomes" id="UP000008068"/>
    </source>
</evidence>
<sequence>MFILNIISFLLLIVSNNAIGLPDDIAYNRSRLERATDEEFSTAIKQMEMISRVTNGIALQQGLSKGSITNEELISELLNLRDVEPSDIIHLDTEEFKELVKGIHKLTEIIPTTKSSDPIKIRLDTLNSFVNKPIDVEKVEEPGPEFLKAVKKMNASTLEWKDLQGFAAVLSDFQKAAEVVANNTKSGTRPEVIIKNFGDQAENLLIFGSLSPFKAELAGDSISKAKEKLEVFPNVLGKLNDFANVEKELSYKSKTDDPIIKSLEKSMNVLATVLEQMWNDHEIIRILEKLYILRRHRSGNQDSKLIPAFSRDTSELGLISNDLKDSWVQAEVNGQASILEKAFQPFSVLKEKTEKVDGSIGTSTDASFTEINLVLSQIEYLSQFSQISGLSSETLVKVLKSSDEAKKYLPSNRKTIETLHQNIIQLCNYFTSIKEVFKLWEELGLSNTKKNKLTEFATFGTLTDKQKAVEQITRLQKDKHFNDVLKMLQKVNEHIEVAKKPFDLKQTVESVVGDYNEMAPFVKKVNDFLKTIKPMKQFSKWTNADSVFKNIKTIKDAIKNKEFGEKVNIDPVIVSIENTKSALKELDDSINSIKSAKGSEIERLVGATDASESARNIGSATKAVSSMNLFFYLDTSKLKAEIEKLRQGLSVQASIEKKNTVKALASLEIQIQNFKHEIESFKGSVQPITSSKLSDYSEIFEKAKSVKGITRDFFALSVLVGELKEAYPAPEYKKIVDEIKDLLVTMDKLCLKYSKYQTVFDGSKSTLNNIDLLFTNLKVSNVAPPAKQTKTTPQIPVYERDVGSREEKVETVTRMSDTLFSLNNFRAL</sequence>
<dbReference type="HOGENOM" id="CLU_003480_0_0_1"/>
<dbReference type="Proteomes" id="UP000008068">
    <property type="component" value="Unassembled WGS sequence"/>
</dbReference>
<evidence type="ECO:0000259" key="3">
    <source>
        <dbReference type="SMART" id="SM00453"/>
    </source>
</evidence>
<dbReference type="InParanoid" id="G0MJU7"/>
<dbReference type="SMART" id="SM00453">
    <property type="entry name" value="WSN"/>
    <property type="match status" value="1"/>
</dbReference>
<proteinExistence type="predicted"/>